<evidence type="ECO:0000256" key="3">
    <source>
        <dbReference type="SAM" id="MobiDB-lite"/>
    </source>
</evidence>
<dbReference type="InterPro" id="IPR050425">
    <property type="entry name" value="NAD(P)_dehydrat-like"/>
</dbReference>
<dbReference type="PANTHER" id="PTHR10366:SF562">
    <property type="entry name" value="ALDEHYDE REDUCTASE II (AFU_ORTHOLOGUE AFUA_1G11360)"/>
    <property type="match status" value="1"/>
</dbReference>
<dbReference type="GeneID" id="31015790"/>
<evidence type="ECO:0000313" key="5">
    <source>
        <dbReference type="EMBL" id="OJD38654.1"/>
    </source>
</evidence>
<gene>
    <name evidence="5" type="ORF">BKCO1_4000111</name>
</gene>
<dbReference type="SUPFAM" id="SSF51735">
    <property type="entry name" value="NAD(P)-binding Rossmann-fold domains"/>
    <property type="match status" value="1"/>
</dbReference>
<comment type="similarity">
    <text evidence="2">Belongs to the NAD(P)-dependent epimerase/dehydratase family. Dihydroflavonol-4-reductase subfamily.</text>
</comment>
<feature type="compositionally biased region" description="Low complexity" evidence="3">
    <location>
        <begin position="115"/>
        <end position="154"/>
    </location>
</feature>
<dbReference type="STRING" id="236234.A0A1J9RAM6"/>
<feature type="domain" description="NAD-dependent epimerase/dehydratase" evidence="4">
    <location>
        <begin position="60"/>
        <end position="253"/>
    </location>
</feature>
<dbReference type="InterPro" id="IPR036291">
    <property type="entry name" value="NAD(P)-bd_dom_sf"/>
</dbReference>
<evidence type="ECO:0000256" key="1">
    <source>
        <dbReference type="ARBA" id="ARBA00023002"/>
    </source>
</evidence>
<feature type="compositionally biased region" description="Pro residues" evidence="3">
    <location>
        <begin position="15"/>
        <end position="32"/>
    </location>
</feature>
<proteinExistence type="inferred from homology"/>
<reference evidence="5 6" key="1">
    <citation type="submission" date="2016-10" db="EMBL/GenBank/DDBJ databases">
        <title>Proteomics and genomics reveal pathogen-plant mechanisms compatible with a hemibiotrophic lifestyle of Diplodia corticola.</title>
        <authorList>
            <person name="Fernandes I."/>
            <person name="De Jonge R."/>
            <person name="Van De Peer Y."/>
            <person name="Devreese B."/>
            <person name="Alves A."/>
            <person name="Esteves A.C."/>
        </authorList>
    </citation>
    <scope>NUCLEOTIDE SEQUENCE [LARGE SCALE GENOMIC DNA]</scope>
    <source>
        <strain evidence="5 6">CBS 112549</strain>
    </source>
</reference>
<organism evidence="5 6">
    <name type="scientific">Diplodia corticola</name>
    <dbReference type="NCBI Taxonomy" id="236234"/>
    <lineage>
        <taxon>Eukaryota</taxon>
        <taxon>Fungi</taxon>
        <taxon>Dikarya</taxon>
        <taxon>Ascomycota</taxon>
        <taxon>Pezizomycotina</taxon>
        <taxon>Dothideomycetes</taxon>
        <taxon>Dothideomycetes incertae sedis</taxon>
        <taxon>Botryosphaeriales</taxon>
        <taxon>Botryosphaeriaceae</taxon>
        <taxon>Diplodia</taxon>
    </lineage>
</organism>
<dbReference type="Pfam" id="PF01370">
    <property type="entry name" value="Epimerase"/>
    <property type="match status" value="1"/>
</dbReference>
<dbReference type="PANTHER" id="PTHR10366">
    <property type="entry name" value="NAD DEPENDENT EPIMERASE/DEHYDRATASE"/>
    <property type="match status" value="1"/>
</dbReference>
<dbReference type="RefSeq" id="XP_020134265.1">
    <property type="nucleotide sequence ID" value="XM_020275529.1"/>
</dbReference>
<dbReference type="GO" id="GO:0016616">
    <property type="term" value="F:oxidoreductase activity, acting on the CH-OH group of donors, NAD or NADP as acceptor"/>
    <property type="evidence" value="ECO:0007669"/>
    <property type="project" value="TreeGrafter"/>
</dbReference>
<feature type="region of interest" description="Disordered" evidence="3">
    <location>
        <begin position="112"/>
        <end position="163"/>
    </location>
</feature>
<protein>
    <submittedName>
        <fullName evidence="5">Aldehyde reductase protein</fullName>
    </submittedName>
</protein>
<dbReference type="OrthoDB" id="2735536at2759"/>
<dbReference type="InterPro" id="IPR001509">
    <property type="entry name" value="Epimerase_deHydtase"/>
</dbReference>
<evidence type="ECO:0000313" key="6">
    <source>
        <dbReference type="Proteomes" id="UP000183809"/>
    </source>
</evidence>
<keyword evidence="1" id="KW-0560">Oxidoreductase</keyword>
<name>A0A1J9RAM6_9PEZI</name>
<feature type="region of interest" description="Disordered" evidence="3">
    <location>
        <begin position="1"/>
        <end position="51"/>
    </location>
</feature>
<evidence type="ECO:0000256" key="2">
    <source>
        <dbReference type="ARBA" id="ARBA00023445"/>
    </source>
</evidence>
<dbReference type="Proteomes" id="UP000183809">
    <property type="component" value="Unassembled WGS sequence"/>
</dbReference>
<keyword evidence="6" id="KW-1185">Reference proteome</keyword>
<dbReference type="Gene3D" id="3.40.50.720">
    <property type="entry name" value="NAD(P)-binding Rossmann-like Domain"/>
    <property type="match status" value="2"/>
</dbReference>
<dbReference type="AlphaFoldDB" id="A0A1J9RAM6"/>
<evidence type="ECO:0000259" key="4">
    <source>
        <dbReference type="Pfam" id="PF01370"/>
    </source>
</evidence>
<sequence>MPSQQYTPPSSTSSPAPPPPPPPPPSSAPPPHDSSLLTLPHPTALIPPSVDPSLSPPPTILVTGANGLIASHLCHQLLLHGYRVRGAVRDARKHAWLTAHFASFVCHDNDENDNDASNNASNDNGNDASNENGNDASNENDGASNDASNVNDNATAKPKKPTPRFELVQVPDMRAPGAFDEAVRGVEAVAHVASVMLGAGGDHPVRDVVGGTVEGARRVLEAVQAQYEAGRRAEDGAAAPAPGVRRVVFTSSAVAVRDMEAFHDRGNGSETLGAVEGPGEWNVGVVEAVEGGRAEGLPAGGAERVMMAYAAGKTMAEREVWAWAAGEGARDGVVVNTVVPAGVFGRPLSHEHQGYPSSSQWAPKAFTGDPDFKQFPNFYWINIKDMARLHVAALVHPGVVNERIFGFAGTYTMNEFLAFYRKHYPDREFPADIPGLESDLVEVKPAKRAEEILKGMGRPGFETLEDTVMDNIIDIA</sequence>
<comment type="caution">
    <text evidence="5">The sequence shown here is derived from an EMBL/GenBank/DDBJ whole genome shotgun (WGS) entry which is preliminary data.</text>
</comment>
<accession>A0A1J9RAM6</accession>
<dbReference type="EMBL" id="MNUE01000004">
    <property type="protein sequence ID" value="OJD38654.1"/>
    <property type="molecule type" value="Genomic_DNA"/>
</dbReference>